<organism evidence="2 3">
    <name type="scientific">Eucalyptus globulus</name>
    <name type="common">Tasmanian blue gum</name>
    <dbReference type="NCBI Taxonomy" id="34317"/>
    <lineage>
        <taxon>Eukaryota</taxon>
        <taxon>Viridiplantae</taxon>
        <taxon>Streptophyta</taxon>
        <taxon>Embryophyta</taxon>
        <taxon>Tracheophyta</taxon>
        <taxon>Spermatophyta</taxon>
        <taxon>Magnoliopsida</taxon>
        <taxon>eudicotyledons</taxon>
        <taxon>Gunneridae</taxon>
        <taxon>Pentapetalae</taxon>
        <taxon>rosids</taxon>
        <taxon>malvids</taxon>
        <taxon>Myrtales</taxon>
        <taxon>Myrtaceae</taxon>
        <taxon>Myrtoideae</taxon>
        <taxon>Eucalypteae</taxon>
        <taxon>Eucalyptus</taxon>
    </lineage>
</organism>
<evidence type="ECO:0000313" key="2">
    <source>
        <dbReference type="EMBL" id="KAL3749739.1"/>
    </source>
</evidence>
<feature type="compositionally biased region" description="Polar residues" evidence="1">
    <location>
        <begin position="141"/>
        <end position="154"/>
    </location>
</feature>
<feature type="compositionally biased region" description="Polar residues" evidence="1">
    <location>
        <begin position="184"/>
        <end position="196"/>
    </location>
</feature>
<proteinExistence type="predicted"/>
<evidence type="ECO:0000313" key="3">
    <source>
        <dbReference type="Proteomes" id="UP001634007"/>
    </source>
</evidence>
<feature type="compositionally biased region" description="Polar residues" evidence="1">
    <location>
        <begin position="161"/>
        <end position="177"/>
    </location>
</feature>
<feature type="compositionally biased region" description="Polar residues" evidence="1">
    <location>
        <begin position="33"/>
        <end position="68"/>
    </location>
</feature>
<evidence type="ECO:0000256" key="1">
    <source>
        <dbReference type="SAM" id="MobiDB-lite"/>
    </source>
</evidence>
<gene>
    <name evidence="2" type="ORF">ACJRO7_010803</name>
</gene>
<dbReference type="EMBL" id="JBJKBG010000002">
    <property type="protein sequence ID" value="KAL3749739.1"/>
    <property type="molecule type" value="Genomic_DNA"/>
</dbReference>
<feature type="compositionally biased region" description="Polar residues" evidence="1">
    <location>
        <begin position="207"/>
        <end position="234"/>
    </location>
</feature>
<dbReference type="Proteomes" id="UP001634007">
    <property type="component" value="Unassembled WGS sequence"/>
</dbReference>
<protein>
    <submittedName>
        <fullName evidence="2">Uncharacterized protein</fullName>
    </submittedName>
</protein>
<sequence length="260" mass="27745">MEANAVDYPMQREIPILQPLSRFAGIVGGREATNGTQKSPRNKPKTPQASASVTQKNSVSSADHTSGSPALFILNQKMTRELVLAKETDAAPNASKPASVSNRYGRFSSVAKSVGAESNAIKPININNKRAVLPLTRSTIPAQFPGFSNETPSNLRKDRPASTSRGRPSNNAKSSVIHQPPEPSATQRRQSCSPSVTRGRKPEPKSGNVTGNMAPSLQSRLRGTIQTRNGSQVLLGSRMVEKVMNARRAGKPAGPNTGFP</sequence>
<dbReference type="PANTHER" id="PTHR31949:SF6">
    <property type="entry name" value="DUF4005 DOMAIN-CONTAINING PROTEIN"/>
    <property type="match status" value="1"/>
</dbReference>
<dbReference type="AlphaFoldDB" id="A0ABD3LDC7"/>
<feature type="region of interest" description="Disordered" evidence="1">
    <location>
        <begin position="27"/>
        <end position="68"/>
    </location>
</feature>
<accession>A0ABD3LDC7</accession>
<feature type="region of interest" description="Disordered" evidence="1">
    <location>
        <begin position="141"/>
        <end position="239"/>
    </location>
</feature>
<dbReference type="PANTHER" id="PTHR31949">
    <property type="entry name" value="GASTRIC MUCIN-LIKE PROTEIN"/>
    <property type="match status" value="1"/>
</dbReference>
<name>A0ABD3LDC7_EUCGL</name>
<reference evidence="2 3" key="1">
    <citation type="submission" date="2024-11" db="EMBL/GenBank/DDBJ databases">
        <title>Chromosome-level genome assembly of Eucalyptus globulus Labill. provides insights into its genome evolution.</title>
        <authorList>
            <person name="Li X."/>
        </authorList>
    </citation>
    <scope>NUCLEOTIDE SEQUENCE [LARGE SCALE GENOMIC DNA]</scope>
    <source>
        <strain evidence="2">CL2024</strain>
        <tissue evidence="2">Fresh tender leaves</tissue>
    </source>
</reference>
<keyword evidence="3" id="KW-1185">Reference proteome</keyword>
<comment type="caution">
    <text evidence="2">The sequence shown here is derived from an EMBL/GenBank/DDBJ whole genome shotgun (WGS) entry which is preliminary data.</text>
</comment>